<accession>H1YEF1</accession>
<organism evidence="1 2">
    <name type="scientific">Mucilaginibacter paludis DSM 18603</name>
    <dbReference type="NCBI Taxonomy" id="714943"/>
    <lineage>
        <taxon>Bacteria</taxon>
        <taxon>Pseudomonadati</taxon>
        <taxon>Bacteroidota</taxon>
        <taxon>Sphingobacteriia</taxon>
        <taxon>Sphingobacteriales</taxon>
        <taxon>Sphingobacteriaceae</taxon>
        <taxon>Mucilaginibacter</taxon>
    </lineage>
</organism>
<keyword evidence="2" id="KW-1185">Reference proteome</keyword>
<reference evidence="1" key="1">
    <citation type="submission" date="2011-09" db="EMBL/GenBank/DDBJ databases">
        <title>The permanent draft genome of Mucilaginibacter paludis DSM 18603.</title>
        <authorList>
            <consortium name="US DOE Joint Genome Institute (JGI-PGF)"/>
            <person name="Lucas S."/>
            <person name="Han J."/>
            <person name="Lapidus A."/>
            <person name="Bruce D."/>
            <person name="Goodwin L."/>
            <person name="Pitluck S."/>
            <person name="Peters L."/>
            <person name="Kyrpides N."/>
            <person name="Mavromatis K."/>
            <person name="Ivanova N."/>
            <person name="Mikhailova N."/>
            <person name="Held B."/>
            <person name="Detter J.C."/>
            <person name="Tapia R."/>
            <person name="Han C."/>
            <person name="Land M."/>
            <person name="Hauser L."/>
            <person name="Markowitz V."/>
            <person name="Cheng J.-F."/>
            <person name="Hugenholtz P."/>
            <person name="Woyke T."/>
            <person name="Wu D."/>
            <person name="Tindall B."/>
            <person name="Brambilla E."/>
            <person name="Klenk H.-P."/>
            <person name="Eisen J.A."/>
        </authorList>
    </citation>
    <scope>NUCLEOTIDE SEQUENCE [LARGE SCALE GENOMIC DNA]</scope>
    <source>
        <strain evidence="1">DSM 18603</strain>
    </source>
</reference>
<dbReference type="Proteomes" id="UP000002774">
    <property type="component" value="Chromosome"/>
</dbReference>
<name>H1YEF1_9SPHI</name>
<proteinExistence type="predicted"/>
<gene>
    <name evidence="1" type="ORF">Mucpa_3081</name>
</gene>
<protein>
    <submittedName>
        <fullName evidence="1">Uncharacterized protein</fullName>
    </submittedName>
</protein>
<dbReference type="AlphaFoldDB" id="H1YEF1"/>
<evidence type="ECO:0000313" key="1">
    <source>
        <dbReference type="EMBL" id="EHQ27185.1"/>
    </source>
</evidence>
<dbReference type="EMBL" id="CM001403">
    <property type="protein sequence ID" value="EHQ27185.1"/>
    <property type="molecule type" value="Genomic_DNA"/>
</dbReference>
<dbReference type="STRING" id="714943.Mucpa_3081"/>
<sequence>MPTIIVGNQDMNGLHPQFAHDRSKGSTAISKHACPNDKYAYSYQNKKYSNNVSFLQDSIYCLSLESFVLI</sequence>
<dbReference type="HOGENOM" id="CLU_2753469_0_0_10"/>
<evidence type="ECO:0000313" key="2">
    <source>
        <dbReference type="Proteomes" id="UP000002774"/>
    </source>
</evidence>